<feature type="transmembrane region" description="Helical" evidence="2">
    <location>
        <begin position="12"/>
        <end position="31"/>
    </location>
</feature>
<dbReference type="Proteomes" id="UP000836597">
    <property type="component" value="Chromosome"/>
</dbReference>
<feature type="transmembrane region" description="Helical" evidence="2">
    <location>
        <begin position="51"/>
        <end position="71"/>
    </location>
</feature>
<dbReference type="GO" id="GO:0005886">
    <property type="term" value="C:plasma membrane"/>
    <property type="evidence" value="ECO:0007669"/>
    <property type="project" value="TreeGrafter"/>
</dbReference>
<protein>
    <submittedName>
        <fullName evidence="4">Phosphatidic acid phosphatase type 2/haloperoxidase</fullName>
    </submittedName>
    <submittedName>
        <fullName evidence="5">SNARE associated Golgi protein-related protein</fullName>
    </submittedName>
</protein>
<evidence type="ECO:0000256" key="1">
    <source>
        <dbReference type="ARBA" id="ARBA00010792"/>
    </source>
</evidence>
<evidence type="ECO:0000259" key="3">
    <source>
        <dbReference type="Pfam" id="PF09335"/>
    </source>
</evidence>
<evidence type="ECO:0000313" key="5">
    <source>
        <dbReference type="EMBL" id="CEJ06678.1"/>
    </source>
</evidence>
<feature type="domain" description="VTT" evidence="3">
    <location>
        <begin position="30"/>
        <end position="154"/>
    </location>
</feature>
<reference evidence="5" key="1">
    <citation type="submission" date="2014-11" db="EMBL/GenBank/DDBJ databases">
        <authorList>
            <person name="Hornung B.V."/>
        </authorList>
    </citation>
    <scope>NUCLEOTIDE SEQUENCE</scope>
    <source>
        <strain evidence="5">INE</strain>
    </source>
</reference>
<dbReference type="RefSeq" id="WP_240984203.1">
    <property type="nucleotide sequence ID" value="NZ_CDGJ01000032.1"/>
</dbReference>
<feature type="transmembrane region" description="Helical" evidence="2">
    <location>
        <begin position="299"/>
        <end position="319"/>
    </location>
</feature>
<keyword evidence="2" id="KW-1133">Transmembrane helix</keyword>
<dbReference type="EMBL" id="CDGJ01000032">
    <property type="protein sequence ID" value="CEJ06678.1"/>
    <property type="molecule type" value="Genomic_DNA"/>
</dbReference>
<dbReference type="SUPFAM" id="SSF48317">
    <property type="entry name" value="Acid phosphatase/Vanadium-dependent haloperoxidase"/>
    <property type="match status" value="1"/>
</dbReference>
<dbReference type="InterPro" id="IPR051311">
    <property type="entry name" value="DedA_domain"/>
</dbReference>
<feature type="transmembrane region" description="Helical" evidence="2">
    <location>
        <begin position="339"/>
        <end position="358"/>
    </location>
</feature>
<dbReference type="AlphaFoldDB" id="A0A8S0WMD7"/>
<feature type="transmembrane region" description="Helical" evidence="2">
    <location>
        <begin position="370"/>
        <end position="389"/>
    </location>
</feature>
<comment type="similarity">
    <text evidence="1">Belongs to the DedA family.</text>
</comment>
<dbReference type="Pfam" id="PF09335">
    <property type="entry name" value="VTT_dom"/>
    <property type="match status" value="1"/>
</dbReference>
<sequence length="433" mass="48081">MSSQVILFIAHYGYYGLYLVLGVSIMGIPLPDEFIMTYVGFLTYAGKLNPVLAVASAAFGSMSGITVAYWLGRLFHDRVLAYLERHAGGERLEKVLRWYQRQGGKLLTAGYFIPGVRHLSGYVAGLSGLPYPGFAFFAYLGALLWTAAFIFLGRLLGSRWQTILPVIHRYAVLMGIGAILLSLAFYLLYKNRVSWSAGLYQAFKRWTKKYMSLGKRRFAVTVGGLSFVTLFVILAGLIQDLVAQEVGQFDRLVVEWLEVGSPPSVIRFMQGVNALGTHVVIALVFVAAVLVFRQLKRDWSPVLPLILAWGGGTLIDRLFQLIFRGANFSVWEDLTPLQAPSSGFLLGAISFYAVLGYIFGRERGWSGQGLILAGEVILLTLLGVSPVYLRLHPPSATVTGWVVSLLWTLVCVFIYEFWLYRRENGVSAHPGPR</sequence>
<feature type="transmembrane region" description="Helical" evidence="2">
    <location>
        <begin position="401"/>
        <end position="420"/>
    </location>
</feature>
<dbReference type="InterPro" id="IPR032816">
    <property type="entry name" value="VTT_dom"/>
</dbReference>
<evidence type="ECO:0000313" key="6">
    <source>
        <dbReference type="Proteomes" id="UP001071230"/>
    </source>
</evidence>
<dbReference type="InterPro" id="IPR036938">
    <property type="entry name" value="PAP2/HPO_sf"/>
</dbReference>
<evidence type="ECO:0000313" key="4">
    <source>
        <dbReference type="EMBL" id="CAA7600544.1"/>
    </source>
</evidence>
<feature type="transmembrane region" description="Helical" evidence="2">
    <location>
        <begin position="134"/>
        <end position="155"/>
    </location>
</feature>
<organism evidence="4">
    <name type="scientific">Acididesulfobacillus acetoxydans</name>
    <dbReference type="NCBI Taxonomy" id="1561005"/>
    <lineage>
        <taxon>Bacteria</taxon>
        <taxon>Bacillati</taxon>
        <taxon>Bacillota</taxon>
        <taxon>Clostridia</taxon>
        <taxon>Eubacteriales</taxon>
        <taxon>Peptococcaceae</taxon>
        <taxon>Acididesulfobacillus</taxon>
    </lineage>
</organism>
<feature type="transmembrane region" description="Helical" evidence="2">
    <location>
        <begin position="167"/>
        <end position="189"/>
    </location>
</feature>
<gene>
    <name evidence="5" type="ORF">DEACI_1127</name>
    <name evidence="4" type="ORF">DEACI_1197</name>
</gene>
<proteinExistence type="inferred from homology"/>
<dbReference type="KEGG" id="aacx:DEACI_1197"/>
<name>A0A8S0WMD7_9FIRM</name>
<evidence type="ECO:0000256" key="2">
    <source>
        <dbReference type="SAM" id="Phobius"/>
    </source>
</evidence>
<feature type="transmembrane region" description="Helical" evidence="2">
    <location>
        <begin position="272"/>
        <end position="292"/>
    </location>
</feature>
<dbReference type="EMBL" id="LR746496">
    <property type="protein sequence ID" value="CAA7600544.1"/>
    <property type="molecule type" value="Genomic_DNA"/>
</dbReference>
<dbReference type="PANTHER" id="PTHR42709:SF9">
    <property type="entry name" value="ALKALINE PHOSPHATASE LIKE PROTEIN"/>
    <property type="match status" value="1"/>
</dbReference>
<keyword evidence="2" id="KW-0812">Transmembrane</keyword>
<reference evidence="4" key="2">
    <citation type="submission" date="2020-01" db="EMBL/GenBank/DDBJ databases">
        <authorList>
            <person name="Hornung B."/>
        </authorList>
    </citation>
    <scope>NUCLEOTIDE SEQUENCE</scope>
    <source>
        <strain evidence="4">PacBioINE</strain>
    </source>
</reference>
<feature type="transmembrane region" description="Helical" evidence="2">
    <location>
        <begin position="218"/>
        <end position="238"/>
    </location>
</feature>
<keyword evidence="6" id="KW-1185">Reference proteome</keyword>
<dbReference type="Proteomes" id="UP001071230">
    <property type="component" value="Unassembled WGS sequence"/>
</dbReference>
<accession>A0A8S0WMD7</accession>
<dbReference type="PANTHER" id="PTHR42709">
    <property type="entry name" value="ALKALINE PHOSPHATASE LIKE PROTEIN"/>
    <property type="match status" value="1"/>
</dbReference>
<keyword evidence="2" id="KW-0472">Membrane</keyword>